<name>X5DUA4_9ACTN</name>
<dbReference type="InterPro" id="IPR005888">
    <property type="entry name" value="dTDP_Gluc_deHydtase"/>
</dbReference>
<reference evidence="10" key="2">
    <citation type="journal article" date="2004" name="J. Antibiot.">
        <title>Partial activation of a silent angucycline-type gene cluster from a rubromycin beta producing Streptomyces sp. PGA64.</title>
        <authorList>
            <person name="Metsa-Ketela M."/>
            <person name="Ylihonko K."/>
            <person name="Mantsala P."/>
        </authorList>
    </citation>
    <scope>NUCLEOTIDE SEQUENCE</scope>
    <source>
        <strain evidence="10">PGA64</strain>
    </source>
</reference>
<evidence type="ECO:0000313" key="10">
    <source>
        <dbReference type="EMBL" id="AHW57787.1"/>
    </source>
</evidence>
<evidence type="ECO:0000259" key="9">
    <source>
        <dbReference type="Pfam" id="PF16363"/>
    </source>
</evidence>
<dbReference type="InterPro" id="IPR036291">
    <property type="entry name" value="NAD(P)-bd_dom_sf"/>
</dbReference>
<evidence type="ECO:0000256" key="1">
    <source>
        <dbReference type="ARBA" id="ARBA00001539"/>
    </source>
</evidence>
<reference evidence="10" key="1">
    <citation type="journal article" date="2003" name="Antimicrob. Agents Chemother.">
        <title>Engineering anthracycline biosynthesis toward angucyclines.</title>
        <authorList>
            <person name="Metsa-Ketela M."/>
            <person name="Palmu K."/>
            <person name="Kunnari T."/>
            <person name="Ylihonko K."/>
            <person name="Mantsala P."/>
        </authorList>
    </citation>
    <scope>NUCLEOTIDE SEQUENCE</scope>
    <source>
        <strain evidence="10">PGA64</strain>
    </source>
</reference>
<dbReference type="EMBL" id="AY034378">
    <property type="protein sequence ID" value="AHW57787.1"/>
    <property type="molecule type" value="Genomic_DNA"/>
</dbReference>
<comment type="catalytic activity">
    <reaction evidence="1 8">
        <text>dTDP-alpha-D-glucose = dTDP-4-dehydro-6-deoxy-alpha-D-glucose + H2O</text>
        <dbReference type="Rhea" id="RHEA:17221"/>
        <dbReference type="ChEBI" id="CHEBI:15377"/>
        <dbReference type="ChEBI" id="CHEBI:57477"/>
        <dbReference type="ChEBI" id="CHEBI:57649"/>
        <dbReference type="EC" id="4.2.1.46"/>
    </reaction>
</comment>
<dbReference type="GO" id="GO:0009225">
    <property type="term" value="P:nucleotide-sugar metabolic process"/>
    <property type="evidence" value="ECO:0007669"/>
    <property type="project" value="InterPro"/>
</dbReference>
<comment type="cofactor">
    <cofactor evidence="2 8">
        <name>NAD(+)</name>
        <dbReference type="ChEBI" id="CHEBI:57540"/>
    </cofactor>
</comment>
<evidence type="ECO:0000256" key="5">
    <source>
        <dbReference type="ARBA" id="ARBA00016977"/>
    </source>
</evidence>
<evidence type="ECO:0000256" key="3">
    <source>
        <dbReference type="ARBA" id="ARBA00008178"/>
    </source>
</evidence>
<proteinExistence type="inferred from homology"/>
<dbReference type="Gene3D" id="3.90.25.10">
    <property type="entry name" value="UDP-galactose 4-epimerase, domain 1"/>
    <property type="match status" value="1"/>
</dbReference>
<dbReference type="SUPFAM" id="SSF51735">
    <property type="entry name" value="NAD(P)-binding Rossmann-fold domains"/>
    <property type="match status" value="1"/>
</dbReference>
<evidence type="ECO:0000256" key="6">
    <source>
        <dbReference type="ARBA" id="ARBA00023027"/>
    </source>
</evidence>
<evidence type="ECO:0000256" key="2">
    <source>
        <dbReference type="ARBA" id="ARBA00001911"/>
    </source>
</evidence>
<dbReference type="InterPro" id="IPR016040">
    <property type="entry name" value="NAD(P)-bd_dom"/>
</dbReference>
<dbReference type="GO" id="GO:0008460">
    <property type="term" value="F:dTDP-glucose 4,6-dehydratase activity"/>
    <property type="evidence" value="ECO:0007669"/>
    <property type="project" value="UniProtKB-EC"/>
</dbReference>
<dbReference type="PANTHER" id="PTHR43000">
    <property type="entry name" value="DTDP-D-GLUCOSE 4,6-DEHYDRATASE-RELATED"/>
    <property type="match status" value="1"/>
</dbReference>
<evidence type="ECO:0000256" key="4">
    <source>
        <dbReference type="ARBA" id="ARBA00011990"/>
    </source>
</evidence>
<reference evidence="10" key="3">
    <citation type="submission" date="2014-04" db="EMBL/GenBank/DDBJ databases">
        <title>Activation of silent natural product biosynthesis pathways by reporter-guided mutant selection.</title>
        <authorList>
            <person name="Guo F."/>
            <person name="Xiang S."/>
            <person name="Li L."/>
            <person name="Wang B."/>
            <person name="Rajasarkka J."/>
            <person name="Grondahl K."/>
            <person name="Hannuksela Y."/>
            <person name="Ai G."/>
            <person name="Metsa-Ketela M."/>
            <person name="Yang K."/>
        </authorList>
    </citation>
    <scope>NUCLEOTIDE SEQUENCE</scope>
    <source>
        <strain evidence="10">PGA64</strain>
    </source>
</reference>
<dbReference type="CDD" id="cd05246">
    <property type="entry name" value="dTDP_GD_SDR_e"/>
    <property type="match status" value="1"/>
</dbReference>
<dbReference type="EC" id="4.2.1.46" evidence="4 8"/>
<comment type="similarity">
    <text evidence="3 8">Belongs to the NAD(P)-dependent epimerase/dehydratase family. dTDP-glucose dehydratase subfamily.</text>
</comment>
<protein>
    <recommendedName>
        <fullName evidence="5 8">dTDP-glucose 4,6-dehydratase</fullName>
        <ecNumber evidence="4 8">4.2.1.46</ecNumber>
    </recommendedName>
</protein>
<organism evidence="10">
    <name type="scientific">Streptomyces sp. PGA64</name>
    <dbReference type="NCBI Taxonomy" id="161235"/>
    <lineage>
        <taxon>Bacteria</taxon>
        <taxon>Bacillati</taxon>
        <taxon>Actinomycetota</taxon>
        <taxon>Actinomycetes</taxon>
        <taxon>Kitasatosporales</taxon>
        <taxon>Streptomycetaceae</taxon>
        <taxon>Streptomyces</taxon>
    </lineage>
</organism>
<keyword evidence="6" id="KW-0520">NAD</keyword>
<dbReference type="AlphaFoldDB" id="X5DUA4"/>
<dbReference type="Gene3D" id="3.40.50.720">
    <property type="entry name" value="NAD(P)-binding Rossmann-like Domain"/>
    <property type="match status" value="1"/>
</dbReference>
<keyword evidence="7 8" id="KW-0456">Lyase</keyword>
<feature type="domain" description="NAD(P)-binding" evidence="9">
    <location>
        <begin position="4"/>
        <end position="305"/>
    </location>
</feature>
<evidence type="ECO:0000256" key="7">
    <source>
        <dbReference type="ARBA" id="ARBA00023239"/>
    </source>
</evidence>
<evidence type="ECO:0000256" key="8">
    <source>
        <dbReference type="RuleBase" id="RU004473"/>
    </source>
</evidence>
<dbReference type="NCBIfam" id="TIGR01181">
    <property type="entry name" value="dTDP_gluc_dehyt"/>
    <property type="match status" value="1"/>
</dbReference>
<sequence>MKVLVTGGAGFIGSHYTRTILDGGAPGWEDADVTVLDRLTYAGNRDNLPASHPRLTFVEGDICDAGLLREILPGHDAVVHFAAESHVDRSLHSAAEFVRTNVGGTQSVLDGCLATGVERVVHVSTDEVYGSIAEGAWTEEWPLLPNSPYAASKASSDLIARSYWRTHGLNVSITRCSNNYGPYQHPEKLIPLFVTNLLEGKQVPLYGDGRNIREWLHVDDHCRAIQLVLTRGRAGEIYNVGGGNEQTNLQITDRLLDLLNADPSMVRRVRDRKGHDLRYALDETKIREELGYAPAISFEDGLADTVAWYRDNPNWWKAVKYRTADTEGA</sequence>
<dbReference type="Pfam" id="PF16363">
    <property type="entry name" value="GDP_Man_Dehyd"/>
    <property type="match status" value="1"/>
</dbReference>
<accession>X5DUA4</accession>